<accession>A0AAP0HGR5</accession>
<dbReference type="AlphaFoldDB" id="A0AAP0HGR5"/>
<protein>
    <submittedName>
        <fullName evidence="1">Uncharacterized protein</fullName>
    </submittedName>
</protein>
<dbReference type="EMBL" id="JBBNAF010000013">
    <property type="protein sequence ID" value="KAK9086369.1"/>
    <property type="molecule type" value="Genomic_DNA"/>
</dbReference>
<gene>
    <name evidence="1" type="ORF">Syun_028763</name>
</gene>
<reference evidence="1 2" key="1">
    <citation type="submission" date="2024-01" db="EMBL/GenBank/DDBJ databases">
        <title>Genome assemblies of Stephania.</title>
        <authorList>
            <person name="Yang L."/>
        </authorList>
    </citation>
    <scope>NUCLEOTIDE SEQUENCE [LARGE SCALE GENOMIC DNA]</scope>
    <source>
        <strain evidence="1">YNDBR</strain>
        <tissue evidence="1">Leaf</tissue>
    </source>
</reference>
<dbReference type="InterPro" id="IPR014729">
    <property type="entry name" value="Rossmann-like_a/b/a_fold"/>
</dbReference>
<comment type="caution">
    <text evidence="1">The sequence shown here is derived from an EMBL/GenBank/DDBJ whole genome shotgun (WGS) entry which is preliminary data.</text>
</comment>
<dbReference type="Gene3D" id="3.40.50.620">
    <property type="entry name" value="HUPs"/>
    <property type="match status" value="1"/>
</dbReference>
<dbReference type="Proteomes" id="UP001420932">
    <property type="component" value="Unassembled WGS sequence"/>
</dbReference>
<name>A0AAP0HGR5_9MAGN</name>
<sequence length="259" mass="29042">MIPKSASKKRETVLVVLEGIKASMNEKGTAALQWALCGNIINPNDSIFVLIILNPRDVMASPAVLFCCIGGQQQSLPCKEGEYVKFAHEQISQRRETYLKSLRLHYNRCKNNGVNFEVKVAVGWRPMEIVVEEASKVRATWIVLDRCFAGDLSPVDDYNIALVDDNEEAEVLLNSKQQQSDFAHSNLSVEPILQPTTYILDDEKQRMKETGSSSMTEKPIGEVIDISTKLASIITNDCSWTSPGMKGREEDILEEEKEF</sequence>
<evidence type="ECO:0000313" key="1">
    <source>
        <dbReference type="EMBL" id="KAK9086369.1"/>
    </source>
</evidence>
<keyword evidence="2" id="KW-1185">Reference proteome</keyword>
<proteinExistence type="predicted"/>
<evidence type="ECO:0000313" key="2">
    <source>
        <dbReference type="Proteomes" id="UP001420932"/>
    </source>
</evidence>
<organism evidence="1 2">
    <name type="scientific">Stephania yunnanensis</name>
    <dbReference type="NCBI Taxonomy" id="152371"/>
    <lineage>
        <taxon>Eukaryota</taxon>
        <taxon>Viridiplantae</taxon>
        <taxon>Streptophyta</taxon>
        <taxon>Embryophyta</taxon>
        <taxon>Tracheophyta</taxon>
        <taxon>Spermatophyta</taxon>
        <taxon>Magnoliopsida</taxon>
        <taxon>Ranunculales</taxon>
        <taxon>Menispermaceae</taxon>
        <taxon>Menispermoideae</taxon>
        <taxon>Cissampelideae</taxon>
        <taxon>Stephania</taxon>
    </lineage>
</organism>